<reference evidence="3 5" key="2">
    <citation type="submission" date="2020-12" db="EMBL/GenBank/DDBJ databases">
        <title>FDA dAtabase for Regulatory Grade micrObial Sequences (FDA-ARGOS): Supporting development and validation of Infectious Disease Dx tests.</title>
        <authorList>
            <person name="Sproer C."/>
            <person name="Gronow S."/>
            <person name="Severitt S."/>
            <person name="Schroder I."/>
            <person name="Tallon L."/>
            <person name="Sadzewicz L."/>
            <person name="Zhao X."/>
            <person name="Boylan J."/>
            <person name="Ott S."/>
            <person name="Bowen H."/>
            <person name="Vavikolanu K."/>
            <person name="Mehta A."/>
            <person name="Aluvathingal J."/>
            <person name="Nadendla S."/>
            <person name="Lowell S."/>
            <person name="Myers T."/>
            <person name="Yan Y."/>
            <person name="Sichtig H."/>
        </authorList>
    </citation>
    <scope>NUCLEOTIDE SEQUENCE [LARGE SCALE GENOMIC DNA]</scope>
    <source>
        <strain evidence="3 5">FDAARGOS_869</strain>
    </source>
</reference>
<protein>
    <recommendedName>
        <fullName evidence="6">Integral membrane protein</fullName>
    </recommendedName>
</protein>
<evidence type="ECO:0000313" key="5">
    <source>
        <dbReference type="Proteomes" id="UP000594834"/>
    </source>
</evidence>
<name>A0A1B8QRP9_MORNO</name>
<gene>
    <name evidence="2" type="ORF">A7456_07625</name>
    <name evidence="3" type="ORF">I6G26_09965</name>
</gene>
<evidence type="ECO:0000313" key="2">
    <source>
        <dbReference type="EMBL" id="OBX87028.1"/>
    </source>
</evidence>
<dbReference type="RefSeq" id="WP_067006806.1">
    <property type="nucleotide sequence ID" value="NZ_CP065728.1"/>
</dbReference>
<proteinExistence type="predicted"/>
<keyword evidence="1" id="KW-0732">Signal</keyword>
<dbReference type="Proteomes" id="UP000594834">
    <property type="component" value="Chromosome"/>
</dbReference>
<evidence type="ECO:0000256" key="1">
    <source>
        <dbReference type="SAM" id="SignalP"/>
    </source>
</evidence>
<dbReference type="Proteomes" id="UP000092575">
    <property type="component" value="Unassembled WGS sequence"/>
</dbReference>
<feature type="chain" id="PRO_5008612600" description="Integral membrane protein" evidence="1">
    <location>
        <begin position="21"/>
        <end position="155"/>
    </location>
</feature>
<dbReference type="AlphaFoldDB" id="A0A1B8QRP9"/>
<accession>A0A1B8QRP9</accession>
<dbReference type="EMBL" id="CP065728">
    <property type="protein sequence ID" value="QPT44363.1"/>
    <property type="molecule type" value="Genomic_DNA"/>
</dbReference>
<keyword evidence="5" id="KW-1185">Reference proteome</keyword>
<reference evidence="2 4" key="1">
    <citation type="submission" date="2016-05" db="EMBL/GenBank/DDBJ databases">
        <title>Draft genome sequence of Moraxella nonliquefaciens CCUG 348T.</title>
        <authorList>
            <person name="Salva-Serra F."/>
            <person name="Engstrom-Jakobsson H."/>
            <person name="Thorell K."/>
            <person name="Gonzales-Siles L."/>
            <person name="Karlsson R."/>
            <person name="Boulund F."/>
            <person name="Engstrand L."/>
            <person name="Kristiansson E."/>
            <person name="Moore E."/>
        </authorList>
    </citation>
    <scope>NUCLEOTIDE SEQUENCE [LARGE SCALE GENOMIC DNA]</scope>
    <source>
        <strain evidence="2 4">CCUG 348</strain>
    </source>
</reference>
<evidence type="ECO:0000313" key="4">
    <source>
        <dbReference type="Proteomes" id="UP000092575"/>
    </source>
</evidence>
<organism evidence="2 4">
    <name type="scientific">Moraxella nonliquefaciens</name>
    <dbReference type="NCBI Taxonomy" id="478"/>
    <lineage>
        <taxon>Bacteria</taxon>
        <taxon>Pseudomonadati</taxon>
        <taxon>Pseudomonadota</taxon>
        <taxon>Gammaproteobacteria</taxon>
        <taxon>Moraxellales</taxon>
        <taxon>Moraxellaceae</taxon>
        <taxon>Moraxella</taxon>
    </lineage>
</organism>
<evidence type="ECO:0008006" key="6">
    <source>
        <dbReference type="Google" id="ProtNLM"/>
    </source>
</evidence>
<feature type="signal peptide" evidence="1">
    <location>
        <begin position="1"/>
        <end position="20"/>
    </location>
</feature>
<sequence>MKKLSILALSATVAIAPAFAETTSHYTTPITELTPVTELSSQQADLSFAFDDAENLQAVAMTDKQMEETQGAWVPNVVGGVAGGLGGHFGYMSSVVTSGQYNFGGHLASVGLGALGGVASPATGIGSVAWGLGFGTASGAATGYLTSKFPTINVK</sequence>
<dbReference type="EMBL" id="LXTW01000003">
    <property type="protein sequence ID" value="OBX87028.1"/>
    <property type="molecule type" value="Genomic_DNA"/>
</dbReference>
<evidence type="ECO:0000313" key="3">
    <source>
        <dbReference type="EMBL" id="QPT44363.1"/>
    </source>
</evidence>